<name>E7FRG0_9LACO</name>
<dbReference type="HOGENOM" id="CLU_214900_0_0_9"/>
<gene>
    <name evidence="1" type="ORF">HMPREF0542_11487</name>
</gene>
<dbReference type="Proteomes" id="UP000004099">
    <property type="component" value="Unassembled WGS sequence"/>
</dbReference>
<organism evidence="1 2">
    <name type="scientific">Ligilactobacillus ruminis ATCC 25644</name>
    <dbReference type="NCBI Taxonomy" id="525362"/>
    <lineage>
        <taxon>Bacteria</taxon>
        <taxon>Bacillati</taxon>
        <taxon>Bacillota</taxon>
        <taxon>Bacilli</taxon>
        <taxon>Lactobacillales</taxon>
        <taxon>Lactobacillaceae</taxon>
        <taxon>Ligilactobacillus</taxon>
    </lineage>
</organism>
<sequence length="41" mass="4973">MNQRAKLFWVISTMEGNRPVYEKNRIIFAIDCKPNPFFAYY</sequence>
<reference evidence="1 2" key="1">
    <citation type="submission" date="2011-01" db="EMBL/GenBank/DDBJ databases">
        <authorList>
            <person name="Muzny D."/>
            <person name="Qin X."/>
            <person name="Buhay C."/>
            <person name="Dugan-Rocha S."/>
            <person name="Ding Y."/>
            <person name="Chen G."/>
            <person name="Hawes A."/>
            <person name="Holder M."/>
            <person name="Jhangiani S."/>
            <person name="Johnson A."/>
            <person name="Khan Z."/>
            <person name="Li Z."/>
            <person name="Liu W."/>
            <person name="Liu X."/>
            <person name="Perez L."/>
            <person name="Shen H."/>
            <person name="Wang Q."/>
            <person name="Watt J."/>
            <person name="Xi L."/>
            <person name="Xin Y."/>
            <person name="Zhou J."/>
            <person name="Deng J."/>
            <person name="Jiang H."/>
            <person name="Liu Y."/>
            <person name="Qu J."/>
            <person name="Song X.-Z."/>
            <person name="Zhang L."/>
            <person name="Villasana D."/>
            <person name="Johnson A."/>
            <person name="Liu J."/>
            <person name="Liyanage D."/>
            <person name="Lorensuhewa L."/>
            <person name="Robinson T."/>
            <person name="Song A."/>
            <person name="Song B.-B."/>
            <person name="Dinh H."/>
            <person name="Thornton R."/>
            <person name="Coyle M."/>
            <person name="Francisco L."/>
            <person name="Jackson L."/>
            <person name="Javaid M."/>
            <person name="Korchina V."/>
            <person name="Kovar C."/>
            <person name="Mata R."/>
            <person name="Mathew T."/>
            <person name="Ngo R."/>
            <person name="Nguyen L."/>
            <person name="Nguyen N."/>
            <person name="Okwuonu G."/>
            <person name="Ongeri F."/>
            <person name="Pham C."/>
            <person name="Simmons D."/>
            <person name="Wilczek-Boney K."/>
            <person name="Hale W."/>
            <person name="Jakkamsetti A."/>
            <person name="Pham P."/>
            <person name="Ruth R."/>
            <person name="San Lucas F."/>
            <person name="Warren J."/>
            <person name="Zhang J."/>
            <person name="Zhao Z."/>
            <person name="Zhou C."/>
            <person name="Zhu D."/>
            <person name="Lee S."/>
            <person name="Bess C."/>
            <person name="Blankenburg K."/>
            <person name="Forbes L."/>
            <person name="Fu Q."/>
            <person name="Gubbala S."/>
            <person name="Hirani K."/>
            <person name="Jayaseelan J.C."/>
            <person name="Lara F."/>
            <person name="Munidasa M."/>
            <person name="Palculict T."/>
            <person name="Patil S."/>
            <person name="Pu L.-L."/>
            <person name="Saada N."/>
            <person name="Tang L."/>
            <person name="Weissenberger G."/>
            <person name="Zhu Y."/>
            <person name="Hemphill L."/>
            <person name="Shang Y."/>
            <person name="Youmans B."/>
            <person name="Ayvaz T."/>
            <person name="Ross M."/>
            <person name="Santibanez J."/>
            <person name="Aqrawi P."/>
            <person name="Gross S."/>
            <person name="Joshi V."/>
            <person name="Fowler G."/>
            <person name="Nazareth L."/>
            <person name="Reid J."/>
            <person name="Worley K."/>
            <person name="Petrosino J."/>
            <person name="Highlander S."/>
            <person name="Gibbs R."/>
        </authorList>
    </citation>
    <scope>NUCLEOTIDE SEQUENCE [LARGE SCALE GENOMIC DNA]</scope>
    <source>
        <strain evidence="1 2">ATCC 25644</strain>
    </source>
</reference>
<protein>
    <submittedName>
        <fullName evidence="1">Uncharacterized protein</fullName>
    </submittedName>
</protein>
<proteinExistence type="predicted"/>
<comment type="caution">
    <text evidence="1">The sequence shown here is derived from an EMBL/GenBank/DDBJ whole genome shotgun (WGS) entry which is preliminary data.</text>
</comment>
<dbReference type="AlphaFoldDB" id="E7FRG0"/>
<accession>E7FRG0</accession>
<evidence type="ECO:0000313" key="2">
    <source>
        <dbReference type="Proteomes" id="UP000004099"/>
    </source>
</evidence>
<evidence type="ECO:0000313" key="1">
    <source>
        <dbReference type="EMBL" id="EFZ34547.1"/>
    </source>
</evidence>
<dbReference type="EMBL" id="ACGS02000041">
    <property type="protein sequence ID" value="EFZ34547.1"/>
    <property type="molecule type" value="Genomic_DNA"/>
</dbReference>